<evidence type="ECO:0000313" key="2">
    <source>
        <dbReference type="Proteomes" id="UP000050280"/>
    </source>
</evidence>
<organism evidence="1 2">
    <name type="scientific">Croceitalea dokdonensis DOKDO 023</name>
    <dbReference type="NCBI Taxonomy" id="1300341"/>
    <lineage>
        <taxon>Bacteria</taxon>
        <taxon>Pseudomonadati</taxon>
        <taxon>Bacteroidota</taxon>
        <taxon>Flavobacteriia</taxon>
        <taxon>Flavobacteriales</taxon>
        <taxon>Flavobacteriaceae</taxon>
        <taxon>Croceitalea</taxon>
    </lineage>
</organism>
<proteinExistence type="predicted"/>
<dbReference type="AlphaFoldDB" id="A0A0P7AY45"/>
<evidence type="ECO:0000313" key="1">
    <source>
        <dbReference type="EMBL" id="KPM33003.1"/>
    </source>
</evidence>
<accession>A0A0P7AY45</accession>
<dbReference type="Proteomes" id="UP000050280">
    <property type="component" value="Unassembled WGS sequence"/>
</dbReference>
<keyword evidence="2" id="KW-1185">Reference proteome</keyword>
<reference evidence="1 2" key="1">
    <citation type="submission" date="2015-09" db="EMBL/GenBank/DDBJ databases">
        <title>Genome sequence of the marine flavobacterium Croceitalea dokdonensis DOKDO 023 that contains proton- and sodium-pumping rhodopsins.</title>
        <authorList>
            <person name="Kwon S.-K."/>
            <person name="Lee H.K."/>
            <person name="Kwak M.-J."/>
            <person name="Kim J.F."/>
        </authorList>
    </citation>
    <scope>NUCLEOTIDE SEQUENCE [LARGE SCALE GENOMIC DNA]</scope>
    <source>
        <strain evidence="1 2">DOKDO 023</strain>
    </source>
</reference>
<protein>
    <submittedName>
        <fullName evidence="1">Uncharacterized protein</fullName>
    </submittedName>
</protein>
<dbReference type="EMBL" id="LDJX01000002">
    <property type="protein sequence ID" value="KPM33003.1"/>
    <property type="molecule type" value="Genomic_DNA"/>
</dbReference>
<gene>
    <name evidence="1" type="ORF">I595_1430</name>
</gene>
<sequence>MKHFLSFLSCMLVVINLNANLENSPVLPSEDCDEFAALVFVGTLQ</sequence>
<name>A0A0P7AY45_9FLAO</name>
<comment type="caution">
    <text evidence="1">The sequence shown here is derived from an EMBL/GenBank/DDBJ whole genome shotgun (WGS) entry which is preliminary data.</text>
</comment>
<dbReference type="STRING" id="1300341.I595_1430"/>